<dbReference type="PROSITE" id="PS51440">
    <property type="entry name" value="TIM_2"/>
    <property type="match status" value="1"/>
</dbReference>
<dbReference type="SUPFAM" id="SSF51351">
    <property type="entry name" value="Triosephosphate isomerase (TIM)"/>
    <property type="match status" value="1"/>
</dbReference>
<dbReference type="InterPro" id="IPR035990">
    <property type="entry name" value="TIM_sf"/>
</dbReference>
<evidence type="ECO:0000313" key="4">
    <source>
        <dbReference type="EMBL" id="PSR22303.1"/>
    </source>
</evidence>
<comment type="catalytic activity">
    <reaction evidence="3">
        <text>D-glyceraldehyde 3-phosphate = dihydroxyacetone phosphate</text>
        <dbReference type="Rhea" id="RHEA:18585"/>
        <dbReference type="ChEBI" id="CHEBI:57642"/>
        <dbReference type="ChEBI" id="CHEBI:59776"/>
        <dbReference type="EC" id="5.3.1.1"/>
    </reaction>
</comment>
<dbReference type="GO" id="GO:0005829">
    <property type="term" value="C:cytosol"/>
    <property type="evidence" value="ECO:0007669"/>
    <property type="project" value="TreeGrafter"/>
</dbReference>
<dbReference type="CDD" id="cd00311">
    <property type="entry name" value="TIM"/>
    <property type="match status" value="1"/>
</dbReference>
<dbReference type="Pfam" id="PF00121">
    <property type="entry name" value="TIM"/>
    <property type="match status" value="1"/>
</dbReference>
<dbReference type="AlphaFoldDB" id="A0A2T2WJ95"/>
<dbReference type="PANTHER" id="PTHR21139:SF42">
    <property type="entry name" value="TRIOSEPHOSPHATE ISOMERASE"/>
    <property type="match status" value="1"/>
</dbReference>
<dbReference type="NCBIfam" id="TIGR00419">
    <property type="entry name" value="tim"/>
    <property type="match status" value="1"/>
</dbReference>
<sequence>MNQPTLMVANWKMHKTVDQSRAYVRELLRRRQGETIPSITEVICPTVVALWGVARILAESEVAVGAQNVDVGREGAHTGAVSPYLLHEAGAHYAIVGHSERRQLYGEDDELVAAKAVECVNAQLIPVVCVGESREEREAGATDGVIARQVSAVMSVWPDGASADVVFAYEPIWAIGTGLVADAAEAGRVARLIRDTVHASQPQRQDSVRVLYGGSVTRENIAQFAQESLLSGALVGGASLDVGHWMDLIRVWKEVRS</sequence>
<dbReference type="GO" id="GO:0046166">
    <property type="term" value="P:glyceraldehyde-3-phosphate biosynthetic process"/>
    <property type="evidence" value="ECO:0007669"/>
    <property type="project" value="TreeGrafter"/>
</dbReference>
<keyword evidence="3" id="KW-0312">Gluconeogenesis</keyword>
<dbReference type="InterPro" id="IPR020861">
    <property type="entry name" value="Triosephosphate_isomerase_AS"/>
</dbReference>
<dbReference type="UniPathway" id="UPA00138"/>
<comment type="caution">
    <text evidence="4">The sequence shown here is derived from an EMBL/GenBank/DDBJ whole genome shotgun (WGS) entry which is preliminary data.</text>
</comment>
<comment type="subunit">
    <text evidence="3">Homodimer.</text>
</comment>
<evidence type="ECO:0000256" key="1">
    <source>
        <dbReference type="ARBA" id="ARBA00007422"/>
    </source>
</evidence>
<dbReference type="InterPro" id="IPR013785">
    <property type="entry name" value="Aldolase_TIM"/>
</dbReference>
<dbReference type="PANTHER" id="PTHR21139">
    <property type="entry name" value="TRIOSEPHOSPHATE ISOMERASE"/>
    <property type="match status" value="1"/>
</dbReference>
<comment type="subcellular location">
    <subcellularLocation>
        <location evidence="3">Cytoplasm</location>
    </subcellularLocation>
</comment>
<proteinExistence type="inferred from homology"/>
<dbReference type="GO" id="GO:0019563">
    <property type="term" value="P:glycerol catabolic process"/>
    <property type="evidence" value="ECO:0007669"/>
    <property type="project" value="TreeGrafter"/>
</dbReference>
<dbReference type="EMBL" id="PXYV01000019">
    <property type="protein sequence ID" value="PSR22303.1"/>
    <property type="molecule type" value="Genomic_DNA"/>
</dbReference>
<dbReference type="UniPathway" id="UPA00109">
    <property type="reaction ID" value="UER00189"/>
</dbReference>
<evidence type="ECO:0000313" key="5">
    <source>
        <dbReference type="Proteomes" id="UP000241848"/>
    </source>
</evidence>
<dbReference type="GO" id="GO:0006094">
    <property type="term" value="P:gluconeogenesis"/>
    <property type="evidence" value="ECO:0007669"/>
    <property type="project" value="UniProtKB-UniPathway"/>
</dbReference>
<comment type="similarity">
    <text evidence="1 3">Belongs to the triosephosphate isomerase family.</text>
</comment>
<evidence type="ECO:0000256" key="3">
    <source>
        <dbReference type="RuleBase" id="RU363013"/>
    </source>
</evidence>
<gene>
    <name evidence="4" type="ORF">C7B45_07280</name>
</gene>
<dbReference type="Gene3D" id="3.20.20.70">
    <property type="entry name" value="Aldolase class I"/>
    <property type="match status" value="1"/>
</dbReference>
<dbReference type="PROSITE" id="PS00171">
    <property type="entry name" value="TIM_1"/>
    <property type="match status" value="1"/>
</dbReference>
<dbReference type="InterPro" id="IPR000652">
    <property type="entry name" value="Triosephosphate_isomerase"/>
</dbReference>
<dbReference type="EC" id="5.3.1.1" evidence="3"/>
<dbReference type="GO" id="GO:0006096">
    <property type="term" value="P:glycolytic process"/>
    <property type="evidence" value="ECO:0007669"/>
    <property type="project" value="UniProtKB-UniRule"/>
</dbReference>
<keyword evidence="2 3" id="KW-0413">Isomerase</keyword>
<comment type="pathway">
    <text evidence="3">Carbohydrate biosynthesis; gluconeogenesis.</text>
</comment>
<reference evidence="4 5" key="1">
    <citation type="journal article" date="2014" name="BMC Genomics">
        <title>Comparison of environmental and isolate Sulfobacillus genomes reveals diverse carbon, sulfur, nitrogen, and hydrogen metabolisms.</title>
        <authorList>
            <person name="Justice N.B."/>
            <person name="Norman A."/>
            <person name="Brown C.T."/>
            <person name="Singh A."/>
            <person name="Thomas B.C."/>
            <person name="Banfield J.F."/>
        </authorList>
    </citation>
    <scope>NUCLEOTIDE SEQUENCE [LARGE SCALE GENOMIC DNA]</scope>
    <source>
        <strain evidence="4">AMDSBA3</strain>
    </source>
</reference>
<keyword evidence="3" id="KW-0963">Cytoplasm</keyword>
<evidence type="ECO:0000256" key="2">
    <source>
        <dbReference type="ARBA" id="ARBA00023235"/>
    </source>
</evidence>
<comment type="pathway">
    <text evidence="3">Carbohydrate degradation; glycolysis; D-glyceraldehyde 3-phosphate from glycerone phosphate: step 1/1.</text>
</comment>
<dbReference type="GO" id="GO:0004807">
    <property type="term" value="F:triose-phosphate isomerase activity"/>
    <property type="evidence" value="ECO:0007669"/>
    <property type="project" value="UniProtKB-UniRule"/>
</dbReference>
<protein>
    <recommendedName>
        <fullName evidence="3">Triosephosphate isomerase</fullName>
        <ecNumber evidence="3">5.3.1.1</ecNumber>
    </recommendedName>
</protein>
<dbReference type="Proteomes" id="UP000241848">
    <property type="component" value="Unassembled WGS sequence"/>
</dbReference>
<accession>A0A2T2WJ95</accession>
<name>A0A2T2WJ95_9FIRM</name>
<keyword evidence="3" id="KW-0324">Glycolysis</keyword>
<organism evidence="4 5">
    <name type="scientific">Sulfobacillus acidophilus</name>
    <dbReference type="NCBI Taxonomy" id="53633"/>
    <lineage>
        <taxon>Bacteria</taxon>
        <taxon>Bacillati</taxon>
        <taxon>Bacillota</taxon>
        <taxon>Clostridia</taxon>
        <taxon>Eubacteriales</taxon>
        <taxon>Clostridiales Family XVII. Incertae Sedis</taxon>
        <taxon>Sulfobacillus</taxon>
    </lineage>
</organism>